<reference evidence="3" key="1">
    <citation type="submission" date="2017-06" db="EMBL/GenBank/DDBJ databases">
        <authorList>
            <person name="Varghese N."/>
            <person name="Submissions S."/>
        </authorList>
    </citation>
    <scope>NUCLEOTIDE SEQUENCE [LARGE SCALE GENOMIC DNA]</scope>
    <source>
        <strain evidence="3">DSM 46839</strain>
    </source>
</reference>
<dbReference type="AlphaFoldDB" id="A0A239IR39"/>
<gene>
    <name evidence="2" type="ORF">SAMN06893096_111109</name>
</gene>
<evidence type="ECO:0000313" key="2">
    <source>
        <dbReference type="EMBL" id="SNS95862.1"/>
    </source>
</evidence>
<name>A0A239IR39_9ACTN</name>
<keyword evidence="1" id="KW-0812">Transmembrane</keyword>
<keyword evidence="1" id="KW-1133">Transmembrane helix</keyword>
<accession>A0A239IR39</accession>
<organism evidence="2 3">
    <name type="scientific">Geodermatophilus pulveris</name>
    <dbReference type="NCBI Taxonomy" id="1564159"/>
    <lineage>
        <taxon>Bacteria</taxon>
        <taxon>Bacillati</taxon>
        <taxon>Actinomycetota</taxon>
        <taxon>Actinomycetes</taxon>
        <taxon>Geodermatophilales</taxon>
        <taxon>Geodermatophilaceae</taxon>
        <taxon>Geodermatophilus</taxon>
    </lineage>
</organism>
<dbReference type="EMBL" id="FZOO01000011">
    <property type="protein sequence ID" value="SNS95862.1"/>
    <property type="molecule type" value="Genomic_DNA"/>
</dbReference>
<feature type="transmembrane region" description="Helical" evidence="1">
    <location>
        <begin position="207"/>
        <end position="231"/>
    </location>
</feature>
<protein>
    <submittedName>
        <fullName evidence="2">Uncharacterized protein</fullName>
    </submittedName>
</protein>
<sequence>MAGRQDTQRVRIRPTTVGHTRWRTSKRGAGQAPSLAENGEAVSEAAEVIQEPISVRAAVGFFAGQVGGLTALAYYVGYVQTGATLRYFGVPSSLVEFSTAQYVVRAAGSALSPIMLAGFLTAIFALIHPQLVGALQKKSPLIRRRILGTITWIGLCQAGTAAALAFGVAGYVPNPAVFWLLLAAGLAVSFYGLALRARTYTGRHDSFGPVAQLAVVALILGALFGGLSIYLQERGTKVARAVSLSLESQPYVRVLSASPLSVSGPGITEIQLSGEEGAYQYGYEGLVFLIRSEDRHFLLPREWAPGAPVIVLVEQEGIRFEYYRAPGW</sequence>
<evidence type="ECO:0000313" key="3">
    <source>
        <dbReference type="Proteomes" id="UP000198373"/>
    </source>
</evidence>
<proteinExistence type="predicted"/>
<feature type="transmembrane region" description="Helical" evidence="1">
    <location>
        <begin position="102"/>
        <end position="126"/>
    </location>
</feature>
<dbReference type="Proteomes" id="UP000198373">
    <property type="component" value="Unassembled WGS sequence"/>
</dbReference>
<feature type="transmembrane region" description="Helical" evidence="1">
    <location>
        <begin position="146"/>
        <end position="170"/>
    </location>
</feature>
<feature type="transmembrane region" description="Helical" evidence="1">
    <location>
        <begin position="57"/>
        <end position="77"/>
    </location>
</feature>
<feature type="transmembrane region" description="Helical" evidence="1">
    <location>
        <begin position="176"/>
        <end position="195"/>
    </location>
</feature>
<evidence type="ECO:0000256" key="1">
    <source>
        <dbReference type="SAM" id="Phobius"/>
    </source>
</evidence>
<keyword evidence="3" id="KW-1185">Reference proteome</keyword>
<keyword evidence="1" id="KW-0472">Membrane</keyword>